<protein>
    <submittedName>
        <fullName evidence="1">Uncharacterized protein</fullName>
    </submittedName>
</protein>
<dbReference type="HOGENOM" id="CLU_2585911_0_0_11"/>
<gene>
    <name evidence="1" type="ordered locus">MLBr01010</name>
</gene>
<accession>A0A0H3MZ44</accession>
<sequence length="80" mass="8428">MRGSQHKVAARRVHHRACANLHGAAVDEDCTNAGRGPPDPPPARARVSYPAVLARYSAALVRGDMCDKLAVHITSATSLG</sequence>
<dbReference type="AlphaFoldDB" id="A0A0H3MZ44"/>
<organism evidence="1 2">
    <name type="scientific">Mycobacterium leprae (strain Br4923)</name>
    <dbReference type="NCBI Taxonomy" id="561304"/>
    <lineage>
        <taxon>Bacteria</taxon>
        <taxon>Bacillati</taxon>
        <taxon>Actinomycetota</taxon>
        <taxon>Actinomycetes</taxon>
        <taxon>Mycobacteriales</taxon>
        <taxon>Mycobacteriaceae</taxon>
        <taxon>Mycobacterium</taxon>
    </lineage>
</organism>
<dbReference type="EMBL" id="FM211192">
    <property type="protein sequence ID" value="CAR71105.1"/>
    <property type="molecule type" value="Genomic_DNA"/>
</dbReference>
<dbReference type="KEGG" id="mlb:MLBr01010"/>
<proteinExistence type="predicted"/>
<evidence type="ECO:0000313" key="1">
    <source>
        <dbReference type="EMBL" id="CAR71105.1"/>
    </source>
</evidence>
<reference evidence="1 2" key="1">
    <citation type="journal article" date="2009" name="Nat. Genet.">
        <title>Comparative genomic and phylogeographic analysis of Mycobacterium leprae.</title>
        <authorList>
            <person name="Monot M."/>
            <person name="Honore N."/>
            <person name="Garnier T."/>
            <person name="Zidane N."/>
            <person name="Sherafi D."/>
            <person name="Paniz-Mondolfi A."/>
            <person name="Matsuoka M."/>
            <person name="Taylor G.M."/>
            <person name="Donoghue H.D."/>
            <person name="Bouwman A."/>
            <person name="Mays S."/>
            <person name="Watson C."/>
            <person name="Lockwood D."/>
            <person name="Khamispour A."/>
            <person name="Dowlati Y."/>
            <person name="Jianping S."/>
            <person name="Rea T.H."/>
            <person name="Vera-Cabrera L."/>
            <person name="Stefani M.M."/>
            <person name="Banu S."/>
            <person name="Macdonald M."/>
            <person name="Sapkota B.R."/>
            <person name="Spencer J.S."/>
            <person name="Thomas J."/>
            <person name="Harshman K."/>
            <person name="Singh P."/>
            <person name="Busso P."/>
            <person name="Gattiker A."/>
            <person name="Rougemont J."/>
            <person name="Brennan P.J."/>
            <person name="Cole S.T."/>
        </authorList>
    </citation>
    <scope>NUCLEOTIDE SEQUENCE [LARGE SCALE GENOMIC DNA]</scope>
    <source>
        <strain evidence="2">Br4923</strain>
    </source>
</reference>
<evidence type="ECO:0000313" key="2">
    <source>
        <dbReference type="Proteomes" id="UP000006900"/>
    </source>
</evidence>
<dbReference type="Proteomes" id="UP000006900">
    <property type="component" value="Chromosome"/>
</dbReference>
<name>A0A0H3MZ44_MYCLB</name>